<dbReference type="EMBL" id="JBEFKJ010000048">
    <property type="protein sequence ID" value="KAL2036864.1"/>
    <property type="molecule type" value="Genomic_DNA"/>
</dbReference>
<organism evidence="2 3">
    <name type="scientific">Stereocaulon virgatum</name>
    <dbReference type="NCBI Taxonomy" id="373712"/>
    <lineage>
        <taxon>Eukaryota</taxon>
        <taxon>Fungi</taxon>
        <taxon>Dikarya</taxon>
        <taxon>Ascomycota</taxon>
        <taxon>Pezizomycotina</taxon>
        <taxon>Lecanoromycetes</taxon>
        <taxon>OSLEUM clade</taxon>
        <taxon>Lecanoromycetidae</taxon>
        <taxon>Lecanorales</taxon>
        <taxon>Lecanorineae</taxon>
        <taxon>Stereocaulaceae</taxon>
        <taxon>Stereocaulon</taxon>
    </lineage>
</organism>
<reference evidence="2 3" key="1">
    <citation type="submission" date="2024-09" db="EMBL/GenBank/DDBJ databases">
        <title>Rethinking Asexuality: The Enigmatic Case of Functional Sexual Genes in Lepraria (Stereocaulaceae).</title>
        <authorList>
            <person name="Doellman M."/>
            <person name="Sun Y."/>
            <person name="Barcenas-Pena A."/>
            <person name="Lumbsch H.T."/>
            <person name="Grewe F."/>
        </authorList>
    </citation>
    <scope>NUCLEOTIDE SEQUENCE [LARGE SCALE GENOMIC DNA]</scope>
    <source>
        <strain evidence="2 3">Mercado 3170</strain>
    </source>
</reference>
<proteinExistence type="predicted"/>
<dbReference type="Proteomes" id="UP001590950">
    <property type="component" value="Unassembled WGS sequence"/>
</dbReference>
<feature type="chain" id="PRO_5047365015" evidence="1">
    <location>
        <begin position="21"/>
        <end position="204"/>
    </location>
</feature>
<gene>
    <name evidence="2" type="ORF">N7G274_010407</name>
</gene>
<protein>
    <submittedName>
        <fullName evidence="2">Uncharacterized protein</fullName>
    </submittedName>
</protein>
<name>A0ABR3ZUP5_9LECA</name>
<keyword evidence="1" id="KW-0732">Signal</keyword>
<evidence type="ECO:0000313" key="2">
    <source>
        <dbReference type="EMBL" id="KAL2036864.1"/>
    </source>
</evidence>
<accession>A0ABR3ZUP5</accession>
<evidence type="ECO:0000256" key="1">
    <source>
        <dbReference type="SAM" id="SignalP"/>
    </source>
</evidence>
<keyword evidence="3" id="KW-1185">Reference proteome</keyword>
<sequence length="204" mass="22228">MLSTSLTFGAIFSLFITTTALPSRRTTDSISKNADEHSIVSSTVDPKRPNVHSLNTDFNASTFTLANDTTSLSYSPSCFLPPPAGAEPYPIGNLRDCLEAITKIMSVPHPFKICRWGISMSWIYDTCLVSLHHISSNDEAFSSATIAHEAMRVNVQCMTPEHMYRGGLVRIGSGSNYMVAVGWRGITQLADSVQVLPANKAISR</sequence>
<evidence type="ECO:0000313" key="3">
    <source>
        <dbReference type="Proteomes" id="UP001590950"/>
    </source>
</evidence>
<feature type="signal peptide" evidence="1">
    <location>
        <begin position="1"/>
        <end position="20"/>
    </location>
</feature>
<comment type="caution">
    <text evidence="2">The sequence shown here is derived from an EMBL/GenBank/DDBJ whole genome shotgun (WGS) entry which is preliminary data.</text>
</comment>